<dbReference type="Proteomes" id="UP000523795">
    <property type="component" value="Unassembled WGS sequence"/>
</dbReference>
<sequence>LALGAYEVSPLEMANAYSAFMSGGVICTPVADTKAVRSDTKEEPPVPDPDCHRAIDKDVADTVADVLKEPFKRTGTLGQLGRLKDREAGAKTGTTNDFAANW</sequence>
<evidence type="ECO:0000313" key="4">
    <source>
        <dbReference type="EMBL" id="NKX52874.1"/>
    </source>
</evidence>
<feature type="non-terminal residue" evidence="4">
    <location>
        <position position="102"/>
    </location>
</feature>
<organism evidence="4 5">
    <name type="scientific">Arthrobacter deserti</name>
    <dbReference type="NCBI Taxonomy" id="1742687"/>
    <lineage>
        <taxon>Bacteria</taxon>
        <taxon>Bacillati</taxon>
        <taxon>Actinomycetota</taxon>
        <taxon>Actinomycetes</taxon>
        <taxon>Micrococcales</taxon>
        <taxon>Micrococcaceae</taxon>
        <taxon>Arthrobacter</taxon>
    </lineage>
</organism>
<gene>
    <name evidence="4" type="ORF">HER39_20315</name>
</gene>
<comment type="caution">
    <text evidence="4">The sequence shown here is derived from an EMBL/GenBank/DDBJ whole genome shotgun (WGS) entry which is preliminary data.</text>
</comment>
<name>A0ABX1JVR7_9MICC</name>
<keyword evidence="1" id="KW-0328">Glycosyltransferase</keyword>
<dbReference type="InterPro" id="IPR012338">
    <property type="entry name" value="Beta-lactam/transpept-like"/>
</dbReference>
<dbReference type="PANTHER" id="PTHR32282:SF33">
    <property type="entry name" value="PEPTIDOGLYCAN GLYCOSYLTRANSFERASE"/>
    <property type="match status" value="1"/>
</dbReference>
<dbReference type="Pfam" id="PF00905">
    <property type="entry name" value="Transpeptidase"/>
    <property type="match status" value="1"/>
</dbReference>
<evidence type="ECO:0000313" key="5">
    <source>
        <dbReference type="Proteomes" id="UP000523795"/>
    </source>
</evidence>
<evidence type="ECO:0000259" key="3">
    <source>
        <dbReference type="Pfam" id="PF00905"/>
    </source>
</evidence>
<dbReference type="PANTHER" id="PTHR32282">
    <property type="entry name" value="BINDING PROTEIN TRANSPEPTIDASE, PUTATIVE-RELATED"/>
    <property type="match status" value="1"/>
</dbReference>
<accession>A0ABX1JVR7</accession>
<keyword evidence="5" id="KW-1185">Reference proteome</keyword>
<evidence type="ECO:0000256" key="1">
    <source>
        <dbReference type="ARBA" id="ARBA00022676"/>
    </source>
</evidence>
<dbReference type="SUPFAM" id="SSF56601">
    <property type="entry name" value="beta-lactamase/transpeptidase-like"/>
    <property type="match status" value="1"/>
</dbReference>
<feature type="domain" description="Penicillin-binding protein transpeptidase" evidence="3">
    <location>
        <begin position="3"/>
        <end position="98"/>
    </location>
</feature>
<dbReference type="InterPro" id="IPR050396">
    <property type="entry name" value="Glycosyltr_51/Transpeptidase"/>
</dbReference>
<feature type="non-terminal residue" evidence="4">
    <location>
        <position position="1"/>
    </location>
</feature>
<dbReference type="Gene3D" id="3.40.710.10">
    <property type="entry name" value="DD-peptidase/beta-lactamase superfamily"/>
    <property type="match status" value="1"/>
</dbReference>
<reference evidence="4 5" key="1">
    <citation type="submission" date="2020-04" db="EMBL/GenBank/DDBJ databases">
        <authorList>
            <person name="Liu S."/>
        </authorList>
    </citation>
    <scope>NUCLEOTIDE SEQUENCE [LARGE SCALE GENOMIC DNA]</scope>
    <source>
        <strain evidence="4 5">CGMCC 1.15091</strain>
    </source>
</reference>
<dbReference type="GO" id="GO:0016740">
    <property type="term" value="F:transferase activity"/>
    <property type="evidence" value="ECO:0007669"/>
    <property type="project" value="UniProtKB-KW"/>
</dbReference>
<proteinExistence type="predicted"/>
<dbReference type="InterPro" id="IPR001460">
    <property type="entry name" value="PCN-bd_Tpept"/>
</dbReference>
<protein>
    <submittedName>
        <fullName evidence="4">Glycosyl transferase</fullName>
    </submittedName>
</protein>
<dbReference type="EMBL" id="JAAZSR010000816">
    <property type="protein sequence ID" value="NKX52874.1"/>
    <property type="molecule type" value="Genomic_DNA"/>
</dbReference>
<evidence type="ECO:0000256" key="2">
    <source>
        <dbReference type="ARBA" id="ARBA00022679"/>
    </source>
</evidence>
<keyword evidence="2 4" id="KW-0808">Transferase</keyword>